<reference evidence="5" key="1">
    <citation type="submission" date="2014-08" db="EMBL/GenBank/DDBJ databases">
        <authorList>
            <person name="Sharma Rahul"/>
            <person name="Thines Marco"/>
        </authorList>
    </citation>
    <scope>NUCLEOTIDE SEQUENCE</scope>
</reference>
<feature type="compositionally biased region" description="Low complexity" evidence="3">
    <location>
        <begin position="331"/>
        <end position="341"/>
    </location>
</feature>
<evidence type="ECO:0000313" key="5">
    <source>
        <dbReference type="EMBL" id="CDZ97997.1"/>
    </source>
</evidence>
<organism evidence="5">
    <name type="scientific">Phaffia rhodozyma</name>
    <name type="common">Yeast</name>
    <name type="synonym">Xanthophyllomyces dendrorhous</name>
    <dbReference type="NCBI Taxonomy" id="264483"/>
    <lineage>
        <taxon>Eukaryota</taxon>
        <taxon>Fungi</taxon>
        <taxon>Dikarya</taxon>
        <taxon>Basidiomycota</taxon>
        <taxon>Agaricomycotina</taxon>
        <taxon>Tremellomycetes</taxon>
        <taxon>Cystofilobasidiales</taxon>
        <taxon>Mrakiaceae</taxon>
        <taxon>Phaffia</taxon>
    </lineage>
</organism>
<feature type="compositionally biased region" description="Low complexity" evidence="3">
    <location>
        <begin position="147"/>
        <end position="158"/>
    </location>
</feature>
<dbReference type="PANTHER" id="PTHR48025:SF1">
    <property type="entry name" value="RRM DOMAIN-CONTAINING PROTEIN"/>
    <property type="match status" value="1"/>
</dbReference>
<protein>
    <submittedName>
        <fullName evidence="5">FOG: RRM domain</fullName>
    </submittedName>
</protein>
<evidence type="ECO:0000259" key="4">
    <source>
        <dbReference type="PROSITE" id="PS50102"/>
    </source>
</evidence>
<dbReference type="InterPro" id="IPR000504">
    <property type="entry name" value="RRM_dom"/>
</dbReference>
<dbReference type="GO" id="GO:0005634">
    <property type="term" value="C:nucleus"/>
    <property type="evidence" value="ECO:0007669"/>
    <property type="project" value="TreeGrafter"/>
</dbReference>
<dbReference type="InterPro" id="IPR012677">
    <property type="entry name" value="Nucleotide-bd_a/b_plait_sf"/>
</dbReference>
<evidence type="ECO:0000256" key="2">
    <source>
        <dbReference type="PROSITE-ProRule" id="PRU00176"/>
    </source>
</evidence>
<evidence type="ECO:0000256" key="1">
    <source>
        <dbReference type="ARBA" id="ARBA00022884"/>
    </source>
</evidence>
<feature type="compositionally biased region" description="Basic and acidic residues" evidence="3">
    <location>
        <begin position="218"/>
        <end position="230"/>
    </location>
</feature>
<feature type="region of interest" description="Disordered" evidence="3">
    <location>
        <begin position="1"/>
        <end position="34"/>
    </location>
</feature>
<dbReference type="InterPro" id="IPR050502">
    <property type="entry name" value="Euk_RNA-bind_prot"/>
</dbReference>
<feature type="domain" description="RRM" evidence="4">
    <location>
        <begin position="35"/>
        <end position="112"/>
    </location>
</feature>
<feature type="compositionally biased region" description="Polar residues" evidence="3">
    <location>
        <begin position="1"/>
        <end position="20"/>
    </location>
</feature>
<accession>A0A0F7SM49</accession>
<feature type="region of interest" description="Disordered" evidence="3">
    <location>
        <begin position="316"/>
        <end position="341"/>
    </location>
</feature>
<dbReference type="Gene3D" id="3.30.70.330">
    <property type="match status" value="2"/>
</dbReference>
<feature type="domain" description="RRM" evidence="4">
    <location>
        <begin position="240"/>
        <end position="319"/>
    </location>
</feature>
<dbReference type="EMBL" id="LN483273">
    <property type="protein sequence ID" value="CDZ97997.1"/>
    <property type="molecule type" value="Genomic_DNA"/>
</dbReference>
<feature type="region of interest" description="Disordered" evidence="3">
    <location>
        <begin position="105"/>
        <end position="240"/>
    </location>
</feature>
<feature type="compositionally biased region" description="Basic residues" evidence="3">
    <location>
        <begin position="159"/>
        <end position="171"/>
    </location>
</feature>
<dbReference type="PANTHER" id="PTHR48025">
    <property type="entry name" value="OS02G0815200 PROTEIN"/>
    <property type="match status" value="1"/>
</dbReference>
<evidence type="ECO:0000256" key="3">
    <source>
        <dbReference type="SAM" id="MobiDB-lite"/>
    </source>
</evidence>
<dbReference type="GO" id="GO:0003729">
    <property type="term" value="F:mRNA binding"/>
    <property type="evidence" value="ECO:0007669"/>
    <property type="project" value="TreeGrafter"/>
</dbReference>
<dbReference type="PROSITE" id="PS50102">
    <property type="entry name" value="RRM"/>
    <property type="match status" value="2"/>
</dbReference>
<dbReference type="Pfam" id="PF00076">
    <property type="entry name" value="RRM_1"/>
    <property type="match status" value="2"/>
</dbReference>
<keyword evidence="1 2" id="KW-0694">RNA-binding</keyword>
<dbReference type="AlphaFoldDB" id="A0A0F7SM49"/>
<sequence length="341" mass="36297">MSAPQETTNAVNEPVSSSQAAAPEASTPAPKEDGVKVFAGNLSYKATDQDLKSLFEPVGGEIVSAQIVFRGQRSSGYGFVTYKSTEEAEKAVQALNQKDVEGRAIVVELARPSQPKEKKPRNKKPATPRGRPARAEDAVDGEETEGAEASTAEGATVPKTKKRPNKKRGKKTAATVEGESSQTDAAPAEGEAEAPKTARRKKATPSTRIDDESGDAAPRAKKERAPRAPREPPTGEPHKTLVFVANLPFSMDDEGLHKLFTESGISVATARIVRRQFGVKRSKGFGFVDTTSTEEQQKALSIDGKDLDGRNIAVKVALDSQRDPENPLPPASETAEPAASS</sequence>
<dbReference type="InterPro" id="IPR035979">
    <property type="entry name" value="RBD_domain_sf"/>
</dbReference>
<name>A0A0F7SM49_PHARH</name>
<proteinExistence type="predicted"/>
<dbReference type="SUPFAM" id="SSF54928">
    <property type="entry name" value="RNA-binding domain, RBD"/>
    <property type="match status" value="2"/>
</dbReference>
<dbReference type="SMART" id="SM00360">
    <property type="entry name" value="RRM"/>
    <property type="match status" value="2"/>
</dbReference>